<dbReference type="Gene3D" id="1.10.3360.10">
    <property type="entry name" value="VPA0735-like domain"/>
    <property type="match status" value="1"/>
</dbReference>
<proteinExistence type="predicted"/>
<keyword evidence="4" id="KW-1185">Reference proteome</keyword>
<comment type="caution">
    <text evidence="3">The sequence shown here is derived from an EMBL/GenBank/DDBJ whole genome shotgun (WGS) entry which is preliminary data.</text>
</comment>
<dbReference type="InterPro" id="IPR037049">
    <property type="entry name" value="DUF1214_C_sf"/>
</dbReference>
<dbReference type="PANTHER" id="PTHR36509:SF3">
    <property type="entry name" value="SIGNAL PEPTIDE PROTEIN"/>
    <property type="match status" value="1"/>
</dbReference>
<dbReference type="Gene3D" id="2.60.40.1610">
    <property type="entry name" value="Domain of unknown function DUF1254"/>
    <property type="match status" value="1"/>
</dbReference>
<evidence type="ECO:0000313" key="4">
    <source>
        <dbReference type="Proteomes" id="UP000549113"/>
    </source>
</evidence>
<dbReference type="Gene3D" id="2.60.120.600">
    <property type="entry name" value="Domain of unknown function DUF1214, C-terminal domain"/>
    <property type="match status" value="1"/>
</dbReference>
<feature type="domain" description="DUF1254" evidence="2">
    <location>
        <begin position="86"/>
        <end position="210"/>
    </location>
</feature>
<sequence length="489" mass="53072">MSSAATPNFNTPIPAKIMTPDRVSTRIGTLEFFDGMPSDATAALVQDHLIFLRAVEVFLSTIPAASLEAVRAGLAEFGATLSSQVVIFDELMDSNSLFLTGNTDTVYALAVLNLEHDGPTVVEIPPGCGPGTVDDAWFRFVIDMGAPGPDRGQGGKYLILPPGYDGEVPEGYFTATSTSYINVMVLRGFLVEGKPDAASRMFRDGVKVYPLSASQDPPAMEFLNASGRVFNTIHANNVEFYDELHTVIDREPVEMIDPEVRGLLAAIGIRKGYPFNPDSALKATLIDAAAVANATARAAFFQTPVADNYLYEGSQWKRGFFGGDYRFLMQGGGGERNLDARTAFFYMATVNTPAMAMKMVGRGSQYAIADRDSSGVYLDGAKDYRLHVPADAPAKDFWSVVVYDPQTRSELQTGQPFPSKNNSKPGLAVNPDGSVDLFFGPNPPEAGEANWIQTVPGKGWFTILRLYGPLDPWFDQTWRPGEVVHIEAS</sequence>
<gene>
    <name evidence="3" type="ORF">BKA10_003024</name>
</gene>
<dbReference type="InterPro" id="IPR010621">
    <property type="entry name" value="DUF1214"/>
</dbReference>
<dbReference type="Pfam" id="PF06742">
    <property type="entry name" value="DUF1214"/>
    <property type="match status" value="1"/>
</dbReference>
<dbReference type="InterPro" id="IPR037050">
    <property type="entry name" value="DUF1254_sf"/>
</dbReference>
<dbReference type="InterPro" id="IPR010679">
    <property type="entry name" value="DUF1254"/>
</dbReference>
<evidence type="ECO:0008006" key="5">
    <source>
        <dbReference type="Google" id="ProtNLM"/>
    </source>
</evidence>
<reference evidence="3 4" key="1">
    <citation type="submission" date="2020-08" db="EMBL/GenBank/DDBJ databases">
        <title>Sequencing the genomes of 1000 actinobacteria strains.</title>
        <authorList>
            <person name="Klenk H.-P."/>
        </authorList>
    </citation>
    <scope>NUCLEOTIDE SEQUENCE [LARGE SCALE GENOMIC DNA]</scope>
    <source>
        <strain evidence="3 4">DSM 19600</strain>
    </source>
</reference>
<dbReference type="RefSeq" id="WP_183500731.1">
    <property type="nucleotide sequence ID" value="NZ_BAABCO010000003.1"/>
</dbReference>
<accession>A0AA40SRS7</accession>
<feature type="domain" description="DUF1214" evidence="1">
    <location>
        <begin position="364"/>
        <end position="469"/>
    </location>
</feature>
<evidence type="ECO:0000259" key="1">
    <source>
        <dbReference type="Pfam" id="PF06742"/>
    </source>
</evidence>
<organism evidence="3 4">
    <name type="scientific">Microbacterium invictum</name>
    <dbReference type="NCBI Taxonomy" id="515415"/>
    <lineage>
        <taxon>Bacteria</taxon>
        <taxon>Bacillati</taxon>
        <taxon>Actinomycetota</taxon>
        <taxon>Actinomycetes</taxon>
        <taxon>Micrococcales</taxon>
        <taxon>Microbacteriaceae</taxon>
        <taxon>Microbacterium</taxon>
    </lineage>
</organism>
<evidence type="ECO:0000259" key="2">
    <source>
        <dbReference type="Pfam" id="PF06863"/>
    </source>
</evidence>
<dbReference type="AlphaFoldDB" id="A0AA40SRS7"/>
<dbReference type="EMBL" id="JACIFH010000001">
    <property type="protein sequence ID" value="MBB4141230.1"/>
    <property type="molecule type" value="Genomic_DNA"/>
</dbReference>
<name>A0AA40SRS7_9MICO</name>
<dbReference type="Proteomes" id="UP000549113">
    <property type="component" value="Unassembled WGS sequence"/>
</dbReference>
<evidence type="ECO:0000313" key="3">
    <source>
        <dbReference type="EMBL" id="MBB4141230.1"/>
    </source>
</evidence>
<dbReference type="SUPFAM" id="SSF160935">
    <property type="entry name" value="VPA0735-like"/>
    <property type="match status" value="1"/>
</dbReference>
<protein>
    <recommendedName>
        <fullName evidence="5">DUF1254 domain-containing protein</fullName>
    </recommendedName>
</protein>
<dbReference type="PANTHER" id="PTHR36509">
    <property type="entry name" value="BLL3101 PROTEIN"/>
    <property type="match status" value="1"/>
</dbReference>
<dbReference type="Pfam" id="PF06863">
    <property type="entry name" value="DUF1254"/>
    <property type="match status" value="1"/>
</dbReference>